<evidence type="ECO:0000256" key="3">
    <source>
        <dbReference type="ARBA" id="ARBA00023004"/>
    </source>
</evidence>
<proteinExistence type="predicted"/>
<dbReference type="SUPFAM" id="SSF50022">
    <property type="entry name" value="ISP domain"/>
    <property type="match status" value="1"/>
</dbReference>
<protein>
    <submittedName>
        <fullName evidence="7">Rieske domain-containing protein</fullName>
    </submittedName>
</protein>
<keyword evidence="2" id="KW-0479">Metal-binding</keyword>
<name>A0A1I8JGI3_9PLAT</name>
<evidence type="ECO:0000259" key="5">
    <source>
        <dbReference type="PROSITE" id="PS51296"/>
    </source>
</evidence>
<dbReference type="CDD" id="cd03467">
    <property type="entry name" value="Rieske"/>
    <property type="match status" value="1"/>
</dbReference>
<keyword evidence="3" id="KW-0408">Iron</keyword>
<dbReference type="WBParaSite" id="maker-uti_cns_0047526-snap-gene-0.10-mRNA-1">
    <property type="protein sequence ID" value="maker-uti_cns_0047526-snap-gene-0.10-mRNA-1"/>
    <property type="gene ID" value="maker-uti_cns_0047526-snap-gene-0.10"/>
</dbReference>
<evidence type="ECO:0000256" key="1">
    <source>
        <dbReference type="ARBA" id="ARBA00022714"/>
    </source>
</evidence>
<organism evidence="6 7">
    <name type="scientific">Macrostomum lignano</name>
    <dbReference type="NCBI Taxonomy" id="282301"/>
    <lineage>
        <taxon>Eukaryota</taxon>
        <taxon>Metazoa</taxon>
        <taxon>Spiralia</taxon>
        <taxon>Lophotrochozoa</taxon>
        <taxon>Platyhelminthes</taxon>
        <taxon>Rhabditophora</taxon>
        <taxon>Macrostomorpha</taxon>
        <taxon>Macrostomida</taxon>
        <taxon>Macrostomidae</taxon>
        <taxon>Macrostomum</taxon>
    </lineage>
</organism>
<sequence>MSTGGEDSTLWQKVGPVQELATTRCRRLYTKETANDLVLVHYKNNFYAMNAWCPHQSGPLFHGDIEEYRGKCSIVCPWHGYAICLQDGSTTYGLQVSSMS</sequence>
<dbReference type="InterPro" id="IPR054716">
    <property type="entry name" value="Sol_Rieske_ferrdox_dom"/>
</dbReference>
<keyword evidence="6" id="KW-1185">Reference proteome</keyword>
<evidence type="ECO:0000313" key="7">
    <source>
        <dbReference type="WBParaSite" id="maker-uti_cns_0047526-snap-gene-0.10-mRNA-1"/>
    </source>
</evidence>
<evidence type="ECO:0000256" key="2">
    <source>
        <dbReference type="ARBA" id="ARBA00022723"/>
    </source>
</evidence>
<dbReference type="Pfam" id="PF22543">
    <property type="entry name" value="Rieske_4"/>
    <property type="match status" value="1"/>
</dbReference>
<keyword evidence="4" id="KW-0411">Iron-sulfur</keyword>
<dbReference type="InterPro" id="IPR017941">
    <property type="entry name" value="Rieske_2Fe-2S"/>
</dbReference>
<dbReference type="GO" id="GO:0051537">
    <property type="term" value="F:2 iron, 2 sulfur cluster binding"/>
    <property type="evidence" value="ECO:0007669"/>
    <property type="project" value="UniProtKB-KW"/>
</dbReference>
<dbReference type="PANTHER" id="PTHR21496:SF19">
    <property type="entry name" value="SI:CH211-212D10.2"/>
    <property type="match status" value="1"/>
</dbReference>
<reference evidence="7" key="1">
    <citation type="submission" date="2016-11" db="UniProtKB">
        <authorList>
            <consortium name="WormBaseParasite"/>
        </authorList>
    </citation>
    <scope>IDENTIFICATION</scope>
</reference>
<keyword evidence="1" id="KW-0001">2Fe-2S</keyword>
<dbReference type="PANTHER" id="PTHR21496">
    <property type="entry name" value="FERREDOXIN-RELATED"/>
    <property type="match status" value="1"/>
</dbReference>
<dbReference type="InterPro" id="IPR036922">
    <property type="entry name" value="Rieske_2Fe-2S_sf"/>
</dbReference>
<accession>A0A1I8JGI3</accession>
<dbReference type="GO" id="GO:0046872">
    <property type="term" value="F:metal ion binding"/>
    <property type="evidence" value="ECO:0007669"/>
    <property type="project" value="UniProtKB-KW"/>
</dbReference>
<dbReference type="PROSITE" id="PS51296">
    <property type="entry name" value="RIESKE"/>
    <property type="match status" value="1"/>
</dbReference>
<feature type="domain" description="Rieske" evidence="5">
    <location>
        <begin position="11"/>
        <end position="100"/>
    </location>
</feature>
<dbReference type="Proteomes" id="UP000095280">
    <property type="component" value="Unplaced"/>
</dbReference>
<evidence type="ECO:0000313" key="6">
    <source>
        <dbReference type="Proteomes" id="UP000095280"/>
    </source>
</evidence>
<evidence type="ECO:0000256" key="4">
    <source>
        <dbReference type="ARBA" id="ARBA00023014"/>
    </source>
</evidence>
<dbReference type="Gene3D" id="2.102.10.10">
    <property type="entry name" value="Rieske [2Fe-2S] iron-sulphur domain"/>
    <property type="match status" value="1"/>
</dbReference>
<dbReference type="AlphaFoldDB" id="A0A1I8JGI3"/>